<accession>A0A0A8ZK37</accession>
<evidence type="ECO:0000313" key="1">
    <source>
        <dbReference type="EMBL" id="JAD39151.1"/>
    </source>
</evidence>
<name>A0A0A8ZK37_ARUDO</name>
<organism evidence="1">
    <name type="scientific">Arundo donax</name>
    <name type="common">Giant reed</name>
    <name type="synonym">Donax arundinaceus</name>
    <dbReference type="NCBI Taxonomy" id="35708"/>
    <lineage>
        <taxon>Eukaryota</taxon>
        <taxon>Viridiplantae</taxon>
        <taxon>Streptophyta</taxon>
        <taxon>Embryophyta</taxon>
        <taxon>Tracheophyta</taxon>
        <taxon>Spermatophyta</taxon>
        <taxon>Magnoliopsida</taxon>
        <taxon>Liliopsida</taxon>
        <taxon>Poales</taxon>
        <taxon>Poaceae</taxon>
        <taxon>PACMAD clade</taxon>
        <taxon>Arundinoideae</taxon>
        <taxon>Arundineae</taxon>
        <taxon>Arundo</taxon>
    </lineage>
</organism>
<reference evidence="1" key="1">
    <citation type="submission" date="2014-09" db="EMBL/GenBank/DDBJ databases">
        <authorList>
            <person name="Magalhaes I.L.F."/>
            <person name="Oliveira U."/>
            <person name="Santos F.R."/>
            <person name="Vidigal T.H.D.A."/>
            <person name="Brescovit A.D."/>
            <person name="Santos A.J."/>
        </authorList>
    </citation>
    <scope>NUCLEOTIDE SEQUENCE</scope>
    <source>
        <tissue evidence="1">Shoot tissue taken approximately 20 cm above the soil surface</tissue>
    </source>
</reference>
<reference evidence="1" key="2">
    <citation type="journal article" date="2015" name="Data Brief">
        <title>Shoot transcriptome of the giant reed, Arundo donax.</title>
        <authorList>
            <person name="Barrero R.A."/>
            <person name="Guerrero F.D."/>
            <person name="Moolhuijzen P."/>
            <person name="Goolsby J.A."/>
            <person name="Tidwell J."/>
            <person name="Bellgard S.E."/>
            <person name="Bellgard M.I."/>
        </authorList>
    </citation>
    <scope>NUCLEOTIDE SEQUENCE</scope>
    <source>
        <tissue evidence="1">Shoot tissue taken approximately 20 cm above the soil surface</tissue>
    </source>
</reference>
<protein>
    <submittedName>
        <fullName evidence="1">Uncharacterized protein</fullName>
    </submittedName>
</protein>
<dbReference type="EMBL" id="GBRH01258744">
    <property type="protein sequence ID" value="JAD39151.1"/>
    <property type="molecule type" value="Transcribed_RNA"/>
</dbReference>
<sequence length="14" mass="1519">MLPWHAAEPVVTAP</sequence>
<proteinExistence type="predicted"/>